<keyword evidence="2" id="KW-0378">Hydrolase</keyword>
<dbReference type="FunFam" id="3.10.129.10:FF:000004">
    <property type="entry name" value="Tol-pal system-associated acyl-CoA thioesterase"/>
    <property type="match status" value="1"/>
</dbReference>
<evidence type="ECO:0000313" key="4">
    <source>
        <dbReference type="EMBL" id="VVE87684.1"/>
    </source>
</evidence>
<dbReference type="EMBL" id="CABPST010000003">
    <property type="protein sequence ID" value="VVE87684.1"/>
    <property type="molecule type" value="Genomic_DNA"/>
</dbReference>
<evidence type="ECO:0000259" key="3">
    <source>
        <dbReference type="Pfam" id="PF03061"/>
    </source>
</evidence>
<dbReference type="InterPro" id="IPR006684">
    <property type="entry name" value="YbgC/YbaW"/>
</dbReference>
<feature type="domain" description="Thioesterase" evidence="3">
    <location>
        <begin position="23"/>
        <end position="105"/>
    </location>
</feature>
<gene>
    <name evidence="4" type="ORF">PBR20603_01622</name>
</gene>
<dbReference type="PANTHER" id="PTHR31793">
    <property type="entry name" value="4-HYDROXYBENZOYL-COA THIOESTERASE FAMILY MEMBER"/>
    <property type="match status" value="1"/>
</dbReference>
<dbReference type="SUPFAM" id="SSF54637">
    <property type="entry name" value="Thioesterase/thiol ester dehydrase-isomerase"/>
    <property type="match status" value="1"/>
</dbReference>
<reference evidence="4 5" key="1">
    <citation type="submission" date="2019-08" db="EMBL/GenBank/DDBJ databases">
        <authorList>
            <person name="Peeters C."/>
        </authorList>
    </citation>
    <scope>NUCLEOTIDE SEQUENCE [LARGE SCALE GENOMIC DNA]</scope>
    <source>
        <strain evidence="4 5">LMG 20603</strain>
    </source>
</reference>
<dbReference type="CDD" id="cd00586">
    <property type="entry name" value="4HBT"/>
    <property type="match status" value="1"/>
</dbReference>
<dbReference type="InterPro" id="IPR006683">
    <property type="entry name" value="Thioestr_dom"/>
</dbReference>
<name>A0A5E5BPU3_9BURK</name>
<dbReference type="NCBIfam" id="TIGR02799">
    <property type="entry name" value="thio_ybgC"/>
    <property type="match status" value="1"/>
</dbReference>
<evidence type="ECO:0000256" key="1">
    <source>
        <dbReference type="ARBA" id="ARBA00005953"/>
    </source>
</evidence>
<accession>A0A5E5BPU3</accession>
<dbReference type="InterPro" id="IPR050563">
    <property type="entry name" value="4-hydroxybenzoyl-CoA_TE"/>
</dbReference>
<dbReference type="Gene3D" id="3.10.129.10">
    <property type="entry name" value="Hotdog Thioesterase"/>
    <property type="match status" value="1"/>
</dbReference>
<dbReference type="NCBIfam" id="TIGR00051">
    <property type="entry name" value="YbgC/FadM family acyl-CoA thioesterase"/>
    <property type="match status" value="1"/>
</dbReference>
<dbReference type="PANTHER" id="PTHR31793:SF37">
    <property type="entry name" value="ACYL-COA THIOESTER HYDROLASE YBGC"/>
    <property type="match status" value="1"/>
</dbReference>
<dbReference type="InterPro" id="IPR014166">
    <property type="entry name" value="Tol-Pal_acyl-CoA_thioesterase"/>
</dbReference>
<dbReference type="Proteomes" id="UP000382040">
    <property type="component" value="Unassembled WGS sequence"/>
</dbReference>
<dbReference type="Pfam" id="PF03061">
    <property type="entry name" value="4HBT"/>
    <property type="match status" value="1"/>
</dbReference>
<proteinExistence type="inferred from homology"/>
<dbReference type="AlphaFoldDB" id="A0A5E5BPU3"/>
<sequence length="160" mass="17599">MRGMADFDTSWSIRVYYEDTDAGGVVFYANYLKFFERARTEWLRSLGIEQLELARSTGMIFIVRSTAVDYLSPARLDDLLTIKSRIERIGGASVDFEQEAWRDTPDGRSELLARGTIKIGCVAADTLRPGKIPAPVRFVMQSAAKSANAAAGESARPAAA</sequence>
<dbReference type="PIRSF" id="PIRSF003230">
    <property type="entry name" value="YbgC"/>
    <property type="match status" value="1"/>
</dbReference>
<organism evidence="4 5">
    <name type="scientific">Pandoraea bronchicola</name>
    <dbReference type="NCBI Taxonomy" id="2508287"/>
    <lineage>
        <taxon>Bacteria</taxon>
        <taxon>Pseudomonadati</taxon>
        <taxon>Pseudomonadota</taxon>
        <taxon>Betaproteobacteria</taxon>
        <taxon>Burkholderiales</taxon>
        <taxon>Burkholderiaceae</taxon>
        <taxon>Pandoraea</taxon>
    </lineage>
</organism>
<protein>
    <submittedName>
        <fullName evidence="4">4-hydroxybenzoyl-CoA thioesterase</fullName>
    </submittedName>
</protein>
<dbReference type="GO" id="GO:0047617">
    <property type="term" value="F:fatty acyl-CoA hydrolase activity"/>
    <property type="evidence" value="ECO:0007669"/>
    <property type="project" value="TreeGrafter"/>
</dbReference>
<evidence type="ECO:0000313" key="5">
    <source>
        <dbReference type="Proteomes" id="UP000382040"/>
    </source>
</evidence>
<keyword evidence="5" id="KW-1185">Reference proteome</keyword>
<dbReference type="InterPro" id="IPR029069">
    <property type="entry name" value="HotDog_dom_sf"/>
</dbReference>
<evidence type="ECO:0000256" key="2">
    <source>
        <dbReference type="ARBA" id="ARBA00022801"/>
    </source>
</evidence>
<comment type="similarity">
    <text evidence="1">Belongs to the 4-hydroxybenzoyl-CoA thioesterase family.</text>
</comment>